<dbReference type="AlphaFoldDB" id="A0A3N0Y9U1"/>
<evidence type="ECO:0000256" key="1">
    <source>
        <dbReference type="ARBA" id="ARBA00004498"/>
    </source>
</evidence>
<keyword evidence="8" id="KW-1015">Disulfide bond</keyword>
<dbReference type="Pfam" id="PF09289">
    <property type="entry name" value="FOLN"/>
    <property type="match status" value="1"/>
</dbReference>
<dbReference type="PROSITE" id="PS00018">
    <property type="entry name" value="EF_HAND_1"/>
    <property type="match status" value="1"/>
</dbReference>
<evidence type="ECO:0000256" key="2">
    <source>
        <dbReference type="ARBA" id="ARBA00006404"/>
    </source>
</evidence>
<feature type="compositionally biased region" description="Basic and acidic residues" evidence="10">
    <location>
        <begin position="141"/>
        <end position="151"/>
    </location>
</feature>
<gene>
    <name evidence="12" type="ORF">DPX16_13987</name>
</gene>
<keyword evidence="5" id="KW-0479">Metal-binding</keyword>
<dbReference type="GO" id="GO:0005615">
    <property type="term" value="C:extracellular space"/>
    <property type="evidence" value="ECO:0007669"/>
    <property type="project" value="InterPro"/>
</dbReference>
<dbReference type="InterPro" id="IPR015369">
    <property type="entry name" value="Follistatin/Osteonectin_EGF"/>
</dbReference>
<dbReference type="FunFam" id="1.10.238.10:FF:000068">
    <property type="entry name" value="SPARC isoform 1"/>
    <property type="match status" value="1"/>
</dbReference>
<protein>
    <submittedName>
        <fullName evidence="12">SPARC</fullName>
    </submittedName>
</protein>
<sequence length="655" mass="74689">MLGCHDRSTSSIQMEIPEPCVRTAQRASVKLHDSKDGVLPTFLPFESSSQDEDMSEEKESHVVMKQAGAEELEGSEGGDKNTPLLLSEEALTQLLQVSEETVEEDEDDNDGPEKDKEVKEMEEEGKKNGETTMENEDEIEKSEGEDAKETDSSTDSEIPMDLDYAADRDASQPLSIKLEEAINTMEKDLAETIKDVIPTATMDYDSQQSSNDSEDIAEEQEVPAEQTQDELKEPFQDSDNEKKKSDQQDEKNSIEPETTILSSGKKAKKEKKKQKNESNRHGKTKAKKQRNNQQLEKMQSDQAGAMEANEEHAQRKDPEKVVEPTENTESKPRKKNGKWTRLVGMNPVQIRATMELYPDIRPTHRPSGQGVPADPCENFRCKRGKTCKINDENKPACVCQEPSECPPSLNDFDHVCGTDNKTYDTSCQLFATKCGLDGTKIGHRLHLDYTGSCKFIAPCLESELVQFPLRMRDWLKNVLLQLYERDSMSPGFLTAKQRIRVQKIYESERRLYAGDHTVELLLRDFEKNYNMYIYPVHWQFAQMDQHPSDRFLSHSELAPLRVPLVPMEHCTSVFFQKCDADKDKLVSFKEWCSCFGIKEDLYTFTWNLNTDCNRRLNATGSDWTRLSAISHKYQFTFIIGLTIVKCVRDLKPAHT</sequence>
<dbReference type="Pfam" id="PF07648">
    <property type="entry name" value="Kazal_2"/>
    <property type="match status" value="1"/>
</dbReference>
<feature type="compositionally biased region" description="Acidic residues" evidence="10">
    <location>
        <begin position="212"/>
        <end position="222"/>
    </location>
</feature>
<dbReference type="PROSITE" id="PS00612">
    <property type="entry name" value="OSTEONECTIN_1"/>
    <property type="match status" value="1"/>
</dbReference>
<keyword evidence="7" id="KW-0106">Calcium</keyword>
<dbReference type="Proteomes" id="UP000281406">
    <property type="component" value="Unassembled WGS sequence"/>
</dbReference>
<keyword evidence="4" id="KW-0272">Extracellular matrix</keyword>
<feature type="compositionally biased region" description="Basic and acidic residues" evidence="10">
    <location>
        <begin position="309"/>
        <end position="331"/>
    </location>
</feature>
<keyword evidence="6" id="KW-0732">Signal</keyword>
<dbReference type="InterPro" id="IPR011992">
    <property type="entry name" value="EF-hand-dom_pair"/>
</dbReference>
<evidence type="ECO:0000256" key="10">
    <source>
        <dbReference type="SAM" id="MobiDB-lite"/>
    </source>
</evidence>
<feature type="compositionally biased region" description="Basic and acidic residues" evidence="10">
    <location>
        <begin position="229"/>
        <end position="254"/>
    </location>
</feature>
<dbReference type="GO" id="GO:0050840">
    <property type="term" value="F:extracellular matrix binding"/>
    <property type="evidence" value="ECO:0007669"/>
    <property type="project" value="TreeGrafter"/>
</dbReference>
<keyword evidence="13" id="KW-1185">Reference proteome</keyword>
<feature type="region of interest" description="Disordered" evidence="10">
    <location>
        <begin position="200"/>
        <end position="336"/>
    </location>
</feature>
<dbReference type="Gene3D" id="1.10.238.10">
    <property type="entry name" value="EF-hand"/>
    <property type="match status" value="1"/>
</dbReference>
<evidence type="ECO:0000256" key="7">
    <source>
        <dbReference type="ARBA" id="ARBA00022837"/>
    </source>
</evidence>
<dbReference type="PROSITE" id="PS51465">
    <property type="entry name" value="KAZAL_2"/>
    <property type="match status" value="1"/>
</dbReference>
<keyword evidence="3" id="KW-0964">Secreted</keyword>
<proteinExistence type="inferred from homology"/>
<comment type="subcellular location">
    <subcellularLocation>
        <location evidence="1">Secreted</location>
        <location evidence="1">Extracellular space</location>
        <location evidence="1">Extracellular matrix</location>
    </subcellularLocation>
</comment>
<evidence type="ECO:0000313" key="13">
    <source>
        <dbReference type="Proteomes" id="UP000281406"/>
    </source>
</evidence>
<feature type="compositionally biased region" description="Basic and acidic residues" evidence="10">
    <location>
        <begin position="111"/>
        <end position="129"/>
    </location>
</feature>
<comment type="caution">
    <text evidence="12">The sequence shown here is derived from an EMBL/GenBank/DDBJ whole genome shotgun (WGS) entry which is preliminary data.</text>
</comment>
<dbReference type="Gene3D" id="3.30.60.30">
    <property type="match status" value="1"/>
</dbReference>
<evidence type="ECO:0000256" key="8">
    <source>
        <dbReference type="ARBA" id="ARBA00023157"/>
    </source>
</evidence>
<name>A0A3N0Y9U1_ANAGA</name>
<evidence type="ECO:0000259" key="11">
    <source>
        <dbReference type="PROSITE" id="PS51465"/>
    </source>
</evidence>
<dbReference type="SUPFAM" id="SSF57196">
    <property type="entry name" value="EGF/Laminin"/>
    <property type="match status" value="1"/>
</dbReference>
<dbReference type="InterPro" id="IPR003645">
    <property type="entry name" value="Fol_N"/>
</dbReference>
<dbReference type="Pfam" id="PF10591">
    <property type="entry name" value="SPARC_Ca_bdg"/>
    <property type="match status" value="1"/>
</dbReference>
<evidence type="ECO:0000256" key="5">
    <source>
        <dbReference type="ARBA" id="ARBA00022723"/>
    </source>
</evidence>
<feature type="compositionally biased region" description="Polar residues" evidence="10">
    <location>
        <begin position="291"/>
        <end position="302"/>
    </location>
</feature>
<reference evidence="12 13" key="1">
    <citation type="submission" date="2018-10" db="EMBL/GenBank/DDBJ databases">
        <title>Genome assembly for a Yunnan-Guizhou Plateau 3E fish, Anabarilius grahami (Regan), and its evolutionary and genetic applications.</title>
        <authorList>
            <person name="Jiang W."/>
        </authorList>
    </citation>
    <scope>NUCLEOTIDE SEQUENCE [LARGE SCALE GENOMIC DNA]</scope>
    <source>
        <strain evidence="12">AG-KIZ</strain>
        <tissue evidence="12">Muscle</tissue>
    </source>
</reference>
<dbReference type="SUPFAM" id="SSF100895">
    <property type="entry name" value="Kazal-type serine protease inhibitors"/>
    <property type="match status" value="1"/>
</dbReference>
<evidence type="ECO:0000256" key="9">
    <source>
        <dbReference type="ARBA" id="ARBA00023180"/>
    </source>
</evidence>
<dbReference type="SMART" id="SM00274">
    <property type="entry name" value="FOLN"/>
    <property type="match status" value="1"/>
</dbReference>
<dbReference type="GO" id="GO:0005509">
    <property type="term" value="F:calcium ion binding"/>
    <property type="evidence" value="ECO:0007669"/>
    <property type="project" value="InterPro"/>
</dbReference>
<dbReference type="InterPro" id="IPR019577">
    <property type="entry name" value="SPARC/Testican_Ca-bd-dom"/>
</dbReference>
<evidence type="ECO:0000313" key="12">
    <source>
        <dbReference type="EMBL" id="ROL42580.1"/>
    </source>
</evidence>
<organism evidence="12 13">
    <name type="scientific">Anabarilius grahami</name>
    <name type="common">Kanglang fish</name>
    <name type="synonym">Barilius grahami</name>
    <dbReference type="NCBI Taxonomy" id="495550"/>
    <lineage>
        <taxon>Eukaryota</taxon>
        <taxon>Metazoa</taxon>
        <taxon>Chordata</taxon>
        <taxon>Craniata</taxon>
        <taxon>Vertebrata</taxon>
        <taxon>Euteleostomi</taxon>
        <taxon>Actinopterygii</taxon>
        <taxon>Neopterygii</taxon>
        <taxon>Teleostei</taxon>
        <taxon>Ostariophysi</taxon>
        <taxon>Cypriniformes</taxon>
        <taxon>Xenocyprididae</taxon>
        <taxon>Xenocypridinae</taxon>
        <taxon>Xenocypridinae incertae sedis</taxon>
        <taxon>Anabarilius</taxon>
    </lineage>
</organism>
<dbReference type="PANTHER" id="PTHR13866:SF25">
    <property type="entry name" value="SPARC-LIKE 1"/>
    <property type="match status" value="1"/>
</dbReference>
<dbReference type="InterPro" id="IPR036058">
    <property type="entry name" value="Kazal_dom_sf"/>
</dbReference>
<comment type="similarity">
    <text evidence="2">Belongs to the SPARC family.</text>
</comment>
<dbReference type="OrthoDB" id="9972865at2759"/>
<dbReference type="SMART" id="SM00280">
    <property type="entry name" value="KAZAL"/>
    <property type="match status" value="1"/>
</dbReference>
<feature type="domain" description="Kazal-like" evidence="11">
    <location>
        <begin position="398"/>
        <end position="455"/>
    </location>
</feature>
<dbReference type="FunFam" id="3.30.60.30:FF:000004">
    <property type="entry name" value="SPARC isoform 1"/>
    <property type="match status" value="1"/>
</dbReference>
<accession>A0A3N0Y9U1</accession>
<dbReference type="InterPro" id="IPR002350">
    <property type="entry name" value="Kazal_dom"/>
</dbReference>
<feature type="compositionally biased region" description="Basic residues" evidence="10">
    <location>
        <begin position="265"/>
        <end position="274"/>
    </location>
</feature>
<dbReference type="PROSITE" id="PS00613">
    <property type="entry name" value="OSTEONECTIN_2"/>
    <property type="match status" value="1"/>
</dbReference>
<dbReference type="InterPro" id="IPR018247">
    <property type="entry name" value="EF_Hand_1_Ca_BS"/>
</dbReference>
<dbReference type="InterPro" id="IPR001999">
    <property type="entry name" value="Osteonectin_CS"/>
</dbReference>
<evidence type="ECO:0000256" key="3">
    <source>
        <dbReference type="ARBA" id="ARBA00022525"/>
    </source>
</evidence>
<feature type="compositionally biased region" description="Basic residues" evidence="10">
    <location>
        <begin position="281"/>
        <end position="290"/>
    </location>
</feature>
<feature type="compositionally biased region" description="Acidic residues" evidence="10">
    <location>
        <begin position="100"/>
        <end position="110"/>
    </location>
</feature>
<evidence type="ECO:0000256" key="4">
    <source>
        <dbReference type="ARBA" id="ARBA00022530"/>
    </source>
</evidence>
<dbReference type="PANTHER" id="PTHR13866">
    <property type="entry name" value="SPARC OSTEONECTIN"/>
    <property type="match status" value="1"/>
</dbReference>
<dbReference type="SUPFAM" id="SSF47473">
    <property type="entry name" value="EF-hand"/>
    <property type="match status" value="1"/>
</dbReference>
<dbReference type="EMBL" id="RJVU01049572">
    <property type="protein sequence ID" value="ROL42580.1"/>
    <property type="molecule type" value="Genomic_DNA"/>
</dbReference>
<evidence type="ECO:0000256" key="6">
    <source>
        <dbReference type="ARBA" id="ARBA00022729"/>
    </source>
</evidence>
<feature type="compositionally biased region" description="Low complexity" evidence="10">
    <location>
        <begin position="84"/>
        <end position="96"/>
    </location>
</feature>
<feature type="region of interest" description="Disordered" evidence="10">
    <location>
        <begin position="37"/>
        <end position="171"/>
    </location>
</feature>
<dbReference type="GO" id="GO:0005518">
    <property type="term" value="F:collagen binding"/>
    <property type="evidence" value="ECO:0007669"/>
    <property type="project" value="TreeGrafter"/>
</dbReference>
<keyword evidence="9" id="KW-0325">Glycoprotein</keyword>